<feature type="compositionally biased region" description="Polar residues" evidence="2">
    <location>
        <begin position="255"/>
        <end position="268"/>
    </location>
</feature>
<dbReference type="AlphaFoldDB" id="A0A1S3EUM1"/>
<gene>
    <name evidence="4" type="primary">Ccdc79</name>
</gene>
<feature type="coiled-coil region" evidence="1">
    <location>
        <begin position="193"/>
        <end position="220"/>
    </location>
</feature>
<dbReference type="RefSeq" id="XP_012868106.1">
    <property type="nucleotide sequence ID" value="XM_013012652.1"/>
</dbReference>
<dbReference type="InterPro" id="IPR011989">
    <property type="entry name" value="ARM-like"/>
</dbReference>
<dbReference type="SUPFAM" id="SSF48371">
    <property type="entry name" value="ARM repeat"/>
    <property type="match status" value="1"/>
</dbReference>
<dbReference type="PANTHER" id="PTHR14014">
    <property type="entry name" value="TELOMERE REPEATS-BINDING BOUQUET FORMATION PROTEIN 1"/>
    <property type="match status" value="1"/>
</dbReference>
<evidence type="ECO:0000313" key="3">
    <source>
        <dbReference type="Proteomes" id="UP000081671"/>
    </source>
</evidence>
<dbReference type="Gene3D" id="1.25.10.10">
    <property type="entry name" value="Leucine-rich Repeat Variant"/>
    <property type="match status" value="1"/>
</dbReference>
<reference evidence="4" key="1">
    <citation type="submission" date="2025-08" db="UniProtKB">
        <authorList>
            <consortium name="RefSeq"/>
        </authorList>
    </citation>
    <scope>IDENTIFICATION</scope>
    <source>
        <tissue evidence="4">Kidney</tissue>
    </source>
</reference>
<accession>A0A1S3EUM1</accession>
<proteinExistence type="predicted"/>
<dbReference type="PANTHER" id="PTHR14014:SF0">
    <property type="entry name" value="TELOMERE REPEATS-BINDING BOUQUET FORMATION PROTEIN 1"/>
    <property type="match status" value="1"/>
</dbReference>
<name>A0A1S3EUM1_DIPOR</name>
<dbReference type="GO" id="GO:0007129">
    <property type="term" value="P:homologous chromosome pairing at meiosis"/>
    <property type="evidence" value="ECO:0007669"/>
    <property type="project" value="TreeGrafter"/>
</dbReference>
<dbReference type="GeneID" id="105982925"/>
<protein>
    <submittedName>
        <fullName evidence="4">Telomere repeats-binding bouquet formation protein 1</fullName>
    </submittedName>
</protein>
<organism evidence="3 4">
    <name type="scientific">Dipodomys ordii</name>
    <name type="common">Ord's kangaroo rat</name>
    <dbReference type="NCBI Taxonomy" id="10020"/>
    <lineage>
        <taxon>Eukaryota</taxon>
        <taxon>Metazoa</taxon>
        <taxon>Chordata</taxon>
        <taxon>Craniata</taxon>
        <taxon>Vertebrata</taxon>
        <taxon>Euteleostomi</taxon>
        <taxon>Mammalia</taxon>
        <taxon>Eutheria</taxon>
        <taxon>Euarchontoglires</taxon>
        <taxon>Glires</taxon>
        <taxon>Rodentia</taxon>
        <taxon>Castorimorpha</taxon>
        <taxon>Heteromyidae</taxon>
        <taxon>Dipodomyinae</taxon>
        <taxon>Dipodomys</taxon>
    </lineage>
</organism>
<dbReference type="InterPro" id="IPR016024">
    <property type="entry name" value="ARM-type_fold"/>
</dbReference>
<dbReference type="InParanoid" id="A0A1S3EUM1"/>
<dbReference type="FunCoup" id="A0A1S3EUM1">
    <property type="interactions" value="49"/>
</dbReference>
<dbReference type="GO" id="GO:0070197">
    <property type="term" value="P:meiotic attachment of telomere to nuclear envelope"/>
    <property type="evidence" value="ECO:0007669"/>
    <property type="project" value="InterPro"/>
</dbReference>
<evidence type="ECO:0000256" key="1">
    <source>
        <dbReference type="SAM" id="Coils"/>
    </source>
</evidence>
<dbReference type="InterPro" id="IPR042359">
    <property type="entry name" value="TERB1"/>
</dbReference>
<evidence type="ECO:0000313" key="4">
    <source>
        <dbReference type="RefSeq" id="XP_012868106.1"/>
    </source>
</evidence>
<dbReference type="KEGG" id="dord:105982925"/>
<sequence length="452" mass="51531">MENEDTKKMQGCGQTLVRETGCITVLSELFRTVLSKHELNLLDNKVFQNYQLWSSVCSALCACVNNPQNAYVQKYFVSVGGLEVLSQVLVHLESDSYKIVSNAKLAVVVTKTMDACIADNQENQYDLFKNNGLPLMIQALTDSQNEELHKAATFVLHNCRKTTEKLSLNVRGYSFDENEAKQLKDTNAKEKNLEEYWKTAKEILRKIEQLEREDNEEEIQRRSYENPFMNKENILKHLYSGSTGDTKAEEDKNKNQPGQFQTSPSGDVTSKACATDNRVKTLLKSTHPFSGQKMTLRKVSSSCNQGLHEKTTFDKKNFVYKSSDRVFKYPIHVVRNKKQHSPVTDPFTLCSDIINKEVLSFQAADSCTKILKYRCSGCISVGNPLNSRNFSKLLRACPYQCDRHKVIVEAEDRYKSELRKSFICNKKILLTPCRRQQLSSKSAIPGEINEHI</sequence>
<dbReference type="Proteomes" id="UP000081671">
    <property type="component" value="Unplaced"/>
</dbReference>
<dbReference type="OrthoDB" id="608866at2759"/>
<keyword evidence="1" id="KW-0175">Coiled coil</keyword>
<evidence type="ECO:0000256" key="2">
    <source>
        <dbReference type="SAM" id="MobiDB-lite"/>
    </source>
</evidence>
<feature type="region of interest" description="Disordered" evidence="2">
    <location>
        <begin position="241"/>
        <end position="271"/>
    </location>
</feature>
<keyword evidence="3" id="KW-1185">Reference proteome</keyword>
<dbReference type="CTD" id="283847"/>